<accession>A0A1L6TF65</accession>
<feature type="active site" evidence="7">
    <location>
        <position position="74"/>
    </location>
</feature>
<evidence type="ECO:0000256" key="6">
    <source>
        <dbReference type="ARBA" id="ARBA00023163"/>
    </source>
</evidence>
<dbReference type="InterPro" id="IPR052191">
    <property type="entry name" value="tRNA_ntf/polyA_polymerase_I"/>
</dbReference>
<dbReference type="GO" id="GO:1990817">
    <property type="term" value="F:poly(A) RNA polymerase activity"/>
    <property type="evidence" value="ECO:0007669"/>
    <property type="project" value="UniProtKB-UniRule"/>
</dbReference>
<dbReference type="SUPFAM" id="SSF81301">
    <property type="entry name" value="Nucleotidyltransferase"/>
    <property type="match status" value="1"/>
</dbReference>
<feature type="compositionally biased region" description="Basic residues" evidence="9">
    <location>
        <begin position="442"/>
        <end position="453"/>
    </location>
</feature>
<keyword evidence="5 7" id="KW-0694">RNA-binding</keyword>
<feature type="active site" evidence="7">
    <location>
        <position position="76"/>
    </location>
</feature>
<dbReference type="OrthoDB" id="9805698at2"/>
<evidence type="ECO:0000256" key="7">
    <source>
        <dbReference type="HAMAP-Rule" id="MF_00957"/>
    </source>
</evidence>
<organism evidence="10 11">
    <name type="scientific">Piscirickettsia salmonis</name>
    <dbReference type="NCBI Taxonomy" id="1238"/>
    <lineage>
        <taxon>Bacteria</taxon>
        <taxon>Pseudomonadati</taxon>
        <taxon>Pseudomonadota</taxon>
        <taxon>Gammaproteobacteria</taxon>
        <taxon>Thiotrichales</taxon>
        <taxon>Piscirickettsiaceae</taxon>
        <taxon>Piscirickettsia</taxon>
    </lineage>
</organism>
<evidence type="ECO:0000256" key="1">
    <source>
        <dbReference type="ARBA" id="ARBA00022664"/>
    </source>
</evidence>
<sequence>MSKLTRGIRRLLRPFKKNTGTLPRRIKASGLNFNHQAISANAIKVVRRLQEHGYEAYLVGGCIRDLLIGQTPKDFDVVTSAHPDQINKIFRNCRLIGRRFRLAHIYFSGEIIEVATFRAGTVTQETEANNEHSHRKTENGQIIRDNIYGTLADDVWRRDFTINALYYDPIGNVILDYVDGLNDIQSSNIRMIGDPEQRYQEDPVRMLRAVRFACKLAFNIEQHTAAPITELAKLIEAVPAARLFEETNKLFLSGYAEQTLRQLRHYHLFAKLYPSIHAILAAGHEPHAERLLNSAMQDTDKRVAENKPVTPAYLLAVFLWYPLKVREYELINNNTPPYKAFHQACHEIISAQLRSIAIPKRLLATTKDIWLMQPRFEHRQGKRPLRLLEQLKFRAAYDFLYLRARSGEPVQELAEWWNHFQQADDNQQQQLISTKGEGTGRHLQRKRRRRRKPTDKDKQQVTVKKDSPL</sequence>
<comment type="similarity">
    <text evidence="7 8">Belongs to the tRNA nucleotidyltransferase/poly(A) polymerase family.</text>
</comment>
<dbReference type="Gene3D" id="3.30.460.10">
    <property type="entry name" value="Beta Polymerase, domain 2"/>
    <property type="match status" value="1"/>
</dbReference>
<evidence type="ECO:0000256" key="3">
    <source>
        <dbReference type="ARBA" id="ARBA00022741"/>
    </source>
</evidence>
<dbReference type="Pfam" id="PF12627">
    <property type="entry name" value="PolyA_pol_RNAbd"/>
    <property type="match status" value="1"/>
</dbReference>
<comment type="catalytic activity">
    <reaction evidence="7">
        <text>RNA(n) + ATP = RNA(n)-3'-adenine ribonucleotide + diphosphate</text>
        <dbReference type="Rhea" id="RHEA:11332"/>
        <dbReference type="Rhea" id="RHEA-COMP:14527"/>
        <dbReference type="Rhea" id="RHEA-COMP:17347"/>
        <dbReference type="ChEBI" id="CHEBI:30616"/>
        <dbReference type="ChEBI" id="CHEBI:33019"/>
        <dbReference type="ChEBI" id="CHEBI:140395"/>
        <dbReference type="ChEBI" id="CHEBI:173115"/>
        <dbReference type="EC" id="2.7.7.19"/>
    </reaction>
</comment>
<dbReference type="InterPro" id="IPR043519">
    <property type="entry name" value="NT_sf"/>
</dbReference>
<comment type="function">
    <text evidence="7">Adds poly(A) tail to the 3' end of many RNAs, which usually targets these RNAs for decay. Plays a significant role in the global control of gene expression, through influencing the rate of transcript degradation, and in the general RNA quality control.</text>
</comment>
<name>A0A1L6TF65_PISSA</name>
<evidence type="ECO:0000256" key="2">
    <source>
        <dbReference type="ARBA" id="ARBA00022679"/>
    </source>
</evidence>
<dbReference type="PANTHER" id="PTHR43051">
    <property type="entry name" value="POLYNUCLEOTIDE ADENYLYLTRANSFERASE FAMILY PROTEIN"/>
    <property type="match status" value="1"/>
</dbReference>
<feature type="active site" evidence="7">
    <location>
        <position position="159"/>
    </location>
</feature>
<dbReference type="AlphaFoldDB" id="A0A1L6TF65"/>
<keyword evidence="4 7" id="KW-0067">ATP-binding</keyword>
<feature type="compositionally biased region" description="Basic and acidic residues" evidence="9">
    <location>
        <begin position="454"/>
        <end position="469"/>
    </location>
</feature>
<dbReference type="CDD" id="cd05398">
    <property type="entry name" value="NT_ClassII-CCAase"/>
    <property type="match status" value="1"/>
</dbReference>
<dbReference type="PANTHER" id="PTHR43051:SF1">
    <property type="entry name" value="POLYNUCLEOTIDE ADENYLYLTRANSFERASE FAMILY PROTEIN"/>
    <property type="match status" value="1"/>
</dbReference>
<dbReference type="GO" id="GO:0043633">
    <property type="term" value="P:polyadenylation-dependent RNA catabolic process"/>
    <property type="evidence" value="ECO:0007669"/>
    <property type="project" value="InterPro"/>
</dbReference>
<dbReference type="InterPro" id="IPR010206">
    <property type="entry name" value="PolA_pol_I"/>
</dbReference>
<keyword evidence="6 7" id="KW-0804">Transcription</keyword>
<evidence type="ECO:0000256" key="9">
    <source>
        <dbReference type="SAM" id="MobiDB-lite"/>
    </source>
</evidence>
<dbReference type="RefSeq" id="WP_017378095.1">
    <property type="nucleotide sequence ID" value="NZ_CP012508.1"/>
</dbReference>
<reference evidence="10 11" key="1">
    <citation type="journal article" date="2014" name="Genome Announc.">
        <title>Comparative Genome Analysis of Two Isolates of the Fish Pathogen Piscirickettsia salmonis from Different Hosts Reveals Major Differences in Virulence-Associated Secretion Systems.</title>
        <authorList>
            <person name="Bohle H."/>
            <person name="Henriquez P."/>
            <person name="Grothusen H."/>
            <person name="Navas E."/>
            <person name="Sandoval A."/>
            <person name="Bustamante F."/>
            <person name="Bustos P."/>
            <person name="Mancilla M."/>
        </authorList>
    </citation>
    <scope>NUCLEOTIDE SEQUENCE [LARGE SCALE GENOMIC DNA]</scope>
    <source>
        <strain evidence="11">B1-32597</strain>
    </source>
</reference>
<evidence type="ECO:0000313" key="10">
    <source>
        <dbReference type="EMBL" id="ALB24079.1"/>
    </source>
</evidence>
<evidence type="ECO:0000256" key="8">
    <source>
        <dbReference type="RuleBase" id="RU003953"/>
    </source>
</evidence>
<dbReference type="InterPro" id="IPR025866">
    <property type="entry name" value="PolyA_pol_arg_C_dom"/>
</dbReference>
<dbReference type="Proteomes" id="UP000029558">
    <property type="component" value="Chromosome"/>
</dbReference>
<gene>
    <name evidence="7" type="primary">pcnB</name>
    <name evidence="10" type="ORF">KU39_2904</name>
</gene>
<dbReference type="GO" id="GO:0006397">
    <property type="term" value="P:mRNA processing"/>
    <property type="evidence" value="ECO:0007669"/>
    <property type="project" value="UniProtKB-KW"/>
</dbReference>
<dbReference type="GO" id="GO:0003723">
    <property type="term" value="F:RNA binding"/>
    <property type="evidence" value="ECO:0007669"/>
    <property type="project" value="UniProtKB-UniRule"/>
</dbReference>
<evidence type="ECO:0000256" key="4">
    <source>
        <dbReference type="ARBA" id="ARBA00022840"/>
    </source>
</evidence>
<dbReference type="Pfam" id="PF12626">
    <property type="entry name" value="PolyA_pol_arg_C"/>
    <property type="match status" value="1"/>
</dbReference>
<dbReference type="InterPro" id="IPR002646">
    <property type="entry name" value="PolA_pol_head_dom"/>
</dbReference>
<proteinExistence type="inferred from homology"/>
<protein>
    <recommendedName>
        <fullName evidence="7">Poly(A) polymerase I</fullName>
        <shortName evidence="7">PAP I</shortName>
        <ecNumber evidence="7">2.7.7.19</ecNumber>
    </recommendedName>
</protein>
<dbReference type="SUPFAM" id="SSF81891">
    <property type="entry name" value="Poly A polymerase C-terminal region-like"/>
    <property type="match status" value="1"/>
</dbReference>
<keyword evidence="1 7" id="KW-0507">mRNA processing</keyword>
<dbReference type="HAMAP" id="MF_00957">
    <property type="entry name" value="PolyA_pol"/>
    <property type="match status" value="1"/>
</dbReference>
<evidence type="ECO:0000313" key="11">
    <source>
        <dbReference type="Proteomes" id="UP000029558"/>
    </source>
</evidence>
<keyword evidence="10" id="KW-0548">Nucleotidyltransferase</keyword>
<dbReference type="Pfam" id="PF01743">
    <property type="entry name" value="PolyA_pol"/>
    <property type="match status" value="1"/>
</dbReference>
<evidence type="ECO:0000256" key="5">
    <source>
        <dbReference type="ARBA" id="ARBA00022884"/>
    </source>
</evidence>
<keyword evidence="3 7" id="KW-0547">Nucleotide-binding</keyword>
<dbReference type="InterPro" id="IPR032828">
    <property type="entry name" value="PolyA_RNA-bd"/>
</dbReference>
<dbReference type="NCBIfam" id="TIGR01942">
    <property type="entry name" value="pcnB"/>
    <property type="match status" value="1"/>
</dbReference>
<dbReference type="EC" id="2.7.7.19" evidence="7"/>
<keyword evidence="2 7" id="KW-0808">Transferase</keyword>
<dbReference type="EMBL" id="CP012508">
    <property type="protein sequence ID" value="ALB24079.1"/>
    <property type="molecule type" value="Genomic_DNA"/>
</dbReference>
<dbReference type="GO" id="GO:0005524">
    <property type="term" value="F:ATP binding"/>
    <property type="evidence" value="ECO:0007669"/>
    <property type="project" value="UniProtKB-UniRule"/>
</dbReference>
<dbReference type="FunFam" id="3.30.460.10:FF:000035">
    <property type="entry name" value="Poly(A) polymerase I"/>
    <property type="match status" value="1"/>
</dbReference>
<dbReference type="Gene3D" id="1.10.3090.10">
    <property type="entry name" value="cca-adding enzyme, domain 2"/>
    <property type="match status" value="1"/>
</dbReference>
<feature type="region of interest" description="Disordered" evidence="9">
    <location>
        <begin position="432"/>
        <end position="469"/>
    </location>
</feature>